<dbReference type="NCBIfam" id="TIGR01508">
    <property type="entry name" value="rib_reduct_arch"/>
    <property type="match status" value="1"/>
</dbReference>
<comment type="catalytic activity">
    <reaction evidence="8">
        <text>2,5-diamino-6-(1-D-ribitylamino)pyrimidin-4(3H)-one 5'-phosphate + NADP(+) = 2,5-diamino-6-(1-D-ribosylamino)pyrimidin-4(3H)-one 5'-phosphate + NADPH + H(+)</text>
        <dbReference type="Rhea" id="RHEA:27278"/>
        <dbReference type="ChEBI" id="CHEBI:15378"/>
        <dbReference type="ChEBI" id="CHEBI:57783"/>
        <dbReference type="ChEBI" id="CHEBI:58349"/>
        <dbReference type="ChEBI" id="CHEBI:58890"/>
        <dbReference type="ChEBI" id="CHEBI:59545"/>
        <dbReference type="EC" id="1.1.1.302"/>
    </reaction>
</comment>
<dbReference type="KEGG" id="gac:GACE_1041"/>
<name>A0A0A7GDD7_GEOAI</name>
<organism evidence="11 12">
    <name type="scientific">Geoglobus acetivorans</name>
    <dbReference type="NCBI Taxonomy" id="565033"/>
    <lineage>
        <taxon>Archaea</taxon>
        <taxon>Methanobacteriati</taxon>
        <taxon>Methanobacteriota</taxon>
        <taxon>Archaeoglobi</taxon>
        <taxon>Archaeoglobales</taxon>
        <taxon>Archaeoglobaceae</taxon>
        <taxon>Geoglobus</taxon>
    </lineage>
</organism>
<evidence type="ECO:0000256" key="2">
    <source>
        <dbReference type="ARBA" id="ARBA00009723"/>
    </source>
</evidence>
<sequence>MRRPFVFINSAMSLDGKISNERREQVKISSPEDFAVVDRLRAESDAILVGIGTVLSDDPKLTVKNPDLREERVRQGLPPNPVRVVADSLARTPLNAQVLNRDARTVIAVSEQADGERIEKLRKKAEILIAGEKRVNLRALMEYLWEAGVRKLMVEGGSEINHSLIKEGLVDEIRVFYSGIVIGGADAPTLVSGKSFDVPVKFKIKSCEILGNGVAVVWSLR</sequence>
<dbReference type="InterPro" id="IPR050765">
    <property type="entry name" value="Riboflavin_Biosynth_HTPR"/>
</dbReference>
<feature type="domain" description="Bacterial bifunctional deaminase-reductase C-terminal" evidence="10">
    <location>
        <begin position="4"/>
        <end position="215"/>
    </location>
</feature>
<evidence type="ECO:0000256" key="6">
    <source>
        <dbReference type="ARBA" id="ARBA00023002"/>
    </source>
</evidence>
<dbReference type="Pfam" id="PF01872">
    <property type="entry name" value="RibD_C"/>
    <property type="match status" value="1"/>
</dbReference>
<dbReference type="InterPro" id="IPR002734">
    <property type="entry name" value="RibDG_C"/>
</dbReference>
<evidence type="ECO:0000256" key="3">
    <source>
        <dbReference type="ARBA" id="ARBA00011738"/>
    </source>
</evidence>
<dbReference type="eggNOG" id="arCOG01484">
    <property type="taxonomic scope" value="Archaea"/>
</dbReference>
<evidence type="ECO:0000313" key="12">
    <source>
        <dbReference type="Proteomes" id="UP000030624"/>
    </source>
</evidence>
<dbReference type="GO" id="GO:0050661">
    <property type="term" value="F:NADP binding"/>
    <property type="evidence" value="ECO:0007669"/>
    <property type="project" value="InterPro"/>
</dbReference>
<dbReference type="InterPro" id="IPR006401">
    <property type="entry name" value="Rib_reduct_arc"/>
</dbReference>
<evidence type="ECO:0000256" key="1">
    <source>
        <dbReference type="ARBA" id="ARBA00005104"/>
    </source>
</evidence>
<dbReference type="GeneID" id="24797628"/>
<keyword evidence="5" id="KW-0521">NADP</keyword>
<dbReference type="PANTHER" id="PTHR38011:SF7">
    <property type="entry name" value="2,5-DIAMINO-6-RIBOSYLAMINO-4(3H)-PYRIMIDINONE 5'-PHOSPHATE REDUCTASE"/>
    <property type="match status" value="1"/>
</dbReference>
<evidence type="ECO:0000256" key="8">
    <source>
        <dbReference type="ARBA" id="ARBA00049020"/>
    </source>
</evidence>
<dbReference type="InterPro" id="IPR024072">
    <property type="entry name" value="DHFR-like_dom_sf"/>
</dbReference>
<proteinExistence type="inferred from homology"/>
<evidence type="ECO:0000256" key="9">
    <source>
        <dbReference type="NCBIfam" id="TIGR01508"/>
    </source>
</evidence>
<comment type="subunit">
    <text evidence="3">Homodimer.</text>
</comment>
<dbReference type="PANTHER" id="PTHR38011">
    <property type="entry name" value="DIHYDROFOLATE REDUCTASE FAMILY PROTEIN (AFU_ORTHOLOGUE AFUA_8G06820)"/>
    <property type="match status" value="1"/>
</dbReference>
<dbReference type="GO" id="GO:0008703">
    <property type="term" value="F:5-amino-6-(5-phosphoribosylamino)uracil reductase activity"/>
    <property type="evidence" value="ECO:0007669"/>
    <property type="project" value="InterPro"/>
</dbReference>
<evidence type="ECO:0000313" key="11">
    <source>
        <dbReference type="EMBL" id="AIY90085.1"/>
    </source>
</evidence>
<dbReference type="InterPro" id="IPR011549">
    <property type="entry name" value="RibD_C"/>
</dbReference>
<keyword evidence="6" id="KW-0560">Oxidoreductase</keyword>
<evidence type="ECO:0000256" key="7">
    <source>
        <dbReference type="ARBA" id="ARBA00047550"/>
    </source>
</evidence>
<gene>
    <name evidence="11" type="ORF">GACE_1041</name>
</gene>
<dbReference type="Gene3D" id="3.40.430.10">
    <property type="entry name" value="Dihydrofolate Reductase, subunit A"/>
    <property type="match status" value="1"/>
</dbReference>
<dbReference type="EC" id="1.1.1.302" evidence="9"/>
<evidence type="ECO:0000256" key="4">
    <source>
        <dbReference type="ARBA" id="ARBA00022619"/>
    </source>
</evidence>
<comment type="similarity">
    <text evidence="2">Belongs to the HTP reductase family.</text>
</comment>
<dbReference type="EMBL" id="CP009552">
    <property type="protein sequence ID" value="AIY90085.1"/>
    <property type="molecule type" value="Genomic_DNA"/>
</dbReference>
<dbReference type="HOGENOM" id="CLU_036590_4_1_2"/>
<protein>
    <recommendedName>
        <fullName evidence="9">2,5-diamino-6-(ribosylamino)-4(3H)-pyrimidinone 5'-phosphate reductase</fullName>
        <ecNumber evidence="9">1.1.1.302</ecNumber>
    </recommendedName>
</protein>
<dbReference type="Proteomes" id="UP000030624">
    <property type="component" value="Chromosome"/>
</dbReference>
<dbReference type="AlphaFoldDB" id="A0A0A7GDD7"/>
<comment type="catalytic activity">
    <reaction evidence="7">
        <text>2,5-diamino-6-(1-D-ribitylamino)pyrimidin-4(3H)-one 5'-phosphate + NAD(+) = 2,5-diamino-6-(1-D-ribosylamino)pyrimidin-4(3H)-one 5'-phosphate + NADH + H(+)</text>
        <dbReference type="Rhea" id="RHEA:27274"/>
        <dbReference type="ChEBI" id="CHEBI:15378"/>
        <dbReference type="ChEBI" id="CHEBI:57540"/>
        <dbReference type="ChEBI" id="CHEBI:57945"/>
        <dbReference type="ChEBI" id="CHEBI:58890"/>
        <dbReference type="ChEBI" id="CHEBI:59545"/>
        <dbReference type="EC" id="1.1.1.302"/>
    </reaction>
</comment>
<reference evidence="11 12" key="1">
    <citation type="journal article" date="2015" name="Appl. Environ. Microbiol.">
        <title>The Geoglobus acetivorans genome: Fe(III) reduction, acetate utilization, autotrophic growth, and degradation of aromatic compounds in a hyperthermophilic archaeon.</title>
        <authorList>
            <person name="Mardanov A.V."/>
            <person name="Slododkina G.B."/>
            <person name="Slobodkin A.I."/>
            <person name="Beletsky A.V."/>
            <person name="Gavrilov S.N."/>
            <person name="Kublanov I.V."/>
            <person name="Bonch-Osmolovskaya E.A."/>
            <person name="Skryabin K.G."/>
            <person name="Ravin N.V."/>
        </authorList>
    </citation>
    <scope>NUCLEOTIDE SEQUENCE [LARGE SCALE GENOMIC DNA]</scope>
    <source>
        <strain evidence="11 12">SBH6</strain>
    </source>
</reference>
<evidence type="ECO:0000259" key="10">
    <source>
        <dbReference type="Pfam" id="PF01872"/>
    </source>
</evidence>
<accession>A0A0A7GDD7</accession>
<dbReference type="UniPathway" id="UPA00275"/>
<dbReference type="SUPFAM" id="SSF53597">
    <property type="entry name" value="Dihydrofolate reductase-like"/>
    <property type="match status" value="1"/>
</dbReference>
<evidence type="ECO:0000256" key="5">
    <source>
        <dbReference type="ARBA" id="ARBA00022857"/>
    </source>
</evidence>
<dbReference type="NCBIfam" id="TIGR00227">
    <property type="entry name" value="ribD_Cterm"/>
    <property type="match status" value="1"/>
</dbReference>
<dbReference type="STRING" id="565033.GACE_1041"/>
<comment type="pathway">
    <text evidence="1">Cofactor biosynthesis; riboflavin biosynthesis.</text>
</comment>
<dbReference type="GO" id="GO:0009231">
    <property type="term" value="P:riboflavin biosynthetic process"/>
    <property type="evidence" value="ECO:0007669"/>
    <property type="project" value="UniProtKB-UniPathway"/>
</dbReference>
<dbReference type="RefSeq" id="WP_048091741.1">
    <property type="nucleotide sequence ID" value="NZ_CP009552.1"/>
</dbReference>
<keyword evidence="4" id="KW-0686">Riboflavin biosynthesis</keyword>